<dbReference type="GO" id="GO:0006298">
    <property type="term" value="P:mismatch repair"/>
    <property type="evidence" value="ECO:0007669"/>
    <property type="project" value="UniProtKB-UniRule"/>
</dbReference>
<dbReference type="Gene3D" id="3.40.1170.10">
    <property type="entry name" value="DNA repair protein MutS, domain I"/>
    <property type="match status" value="1"/>
</dbReference>
<name>A0A9D0YZE7_9FIRM</name>
<dbReference type="InterPro" id="IPR005748">
    <property type="entry name" value="DNA_mismatch_repair_MutS"/>
</dbReference>
<keyword evidence="4 9" id="KW-0227">DNA damage</keyword>
<reference evidence="11" key="1">
    <citation type="submission" date="2020-10" db="EMBL/GenBank/DDBJ databases">
        <authorList>
            <person name="Gilroy R."/>
        </authorList>
    </citation>
    <scope>NUCLEOTIDE SEQUENCE</scope>
    <source>
        <strain evidence="11">CHK165-10780</strain>
    </source>
</reference>
<accession>A0A9D0YZE7</accession>
<dbReference type="InterPro" id="IPR045076">
    <property type="entry name" value="MutS"/>
</dbReference>
<dbReference type="PROSITE" id="PS00486">
    <property type="entry name" value="DNA_MISMATCH_REPAIR_2"/>
    <property type="match status" value="1"/>
</dbReference>
<evidence type="ECO:0000256" key="9">
    <source>
        <dbReference type="HAMAP-Rule" id="MF_00096"/>
    </source>
</evidence>
<dbReference type="Gene3D" id="1.10.1420.10">
    <property type="match status" value="2"/>
</dbReference>
<keyword evidence="3 9" id="KW-0547">Nucleotide-binding</keyword>
<evidence type="ECO:0000313" key="11">
    <source>
        <dbReference type="EMBL" id="HIQ64748.1"/>
    </source>
</evidence>
<reference evidence="11" key="2">
    <citation type="journal article" date="2021" name="PeerJ">
        <title>Extensive microbial diversity within the chicken gut microbiome revealed by metagenomics and culture.</title>
        <authorList>
            <person name="Gilroy R."/>
            <person name="Ravi A."/>
            <person name="Getino M."/>
            <person name="Pursley I."/>
            <person name="Horton D.L."/>
            <person name="Alikhan N.F."/>
            <person name="Baker D."/>
            <person name="Gharbi K."/>
            <person name="Hall N."/>
            <person name="Watson M."/>
            <person name="Adriaenssens E.M."/>
            <person name="Foster-Nyarko E."/>
            <person name="Jarju S."/>
            <person name="Secka A."/>
            <person name="Antonio M."/>
            <person name="Oren A."/>
            <person name="Chaudhuri R.R."/>
            <person name="La Ragione R."/>
            <person name="Hildebrand F."/>
            <person name="Pallen M.J."/>
        </authorList>
    </citation>
    <scope>NUCLEOTIDE SEQUENCE</scope>
    <source>
        <strain evidence="11">CHK165-10780</strain>
    </source>
</reference>
<gene>
    <name evidence="9 11" type="primary">mutS</name>
    <name evidence="11" type="ORF">IAC85_03315</name>
</gene>
<dbReference type="InterPro" id="IPR007696">
    <property type="entry name" value="DNA_mismatch_repair_MutS_core"/>
</dbReference>
<dbReference type="InterPro" id="IPR036678">
    <property type="entry name" value="MutS_con_dom_sf"/>
</dbReference>
<dbReference type="CDD" id="cd03284">
    <property type="entry name" value="ABC_MutS1"/>
    <property type="match status" value="1"/>
</dbReference>
<dbReference type="AlphaFoldDB" id="A0A9D0YZE7"/>
<dbReference type="PANTHER" id="PTHR11361">
    <property type="entry name" value="DNA MISMATCH REPAIR PROTEIN MUTS FAMILY MEMBER"/>
    <property type="match status" value="1"/>
</dbReference>
<dbReference type="InterPro" id="IPR027417">
    <property type="entry name" value="P-loop_NTPase"/>
</dbReference>
<dbReference type="InterPro" id="IPR036187">
    <property type="entry name" value="DNA_mismatch_repair_MutS_sf"/>
</dbReference>
<dbReference type="InterPro" id="IPR007695">
    <property type="entry name" value="DNA_mismatch_repair_MutS-lik_N"/>
</dbReference>
<dbReference type="GO" id="GO:0030983">
    <property type="term" value="F:mismatched DNA binding"/>
    <property type="evidence" value="ECO:0007669"/>
    <property type="project" value="InterPro"/>
</dbReference>
<comment type="caution">
    <text evidence="11">The sequence shown here is derived from an EMBL/GenBank/DDBJ whole genome shotgun (WGS) entry which is preliminary data.</text>
</comment>
<dbReference type="GO" id="GO:0003684">
    <property type="term" value="F:damaged DNA binding"/>
    <property type="evidence" value="ECO:0007669"/>
    <property type="project" value="UniProtKB-UniRule"/>
</dbReference>
<comment type="function">
    <text evidence="8 9">This protein is involved in the repair of mismatches in DNA. It is possible that it carries out the mismatch recognition step. This protein has a weak ATPase activity.</text>
</comment>
<evidence type="ECO:0000256" key="6">
    <source>
        <dbReference type="ARBA" id="ARBA00023125"/>
    </source>
</evidence>
<evidence type="ECO:0000259" key="10">
    <source>
        <dbReference type="PROSITE" id="PS00486"/>
    </source>
</evidence>
<dbReference type="SUPFAM" id="SSF55271">
    <property type="entry name" value="DNA repair protein MutS, domain I"/>
    <property type="match status" value="1"/>
</dbReference>
<dbReference type="HAMAP" id="MF_00096">
    <property type="entry name" value="MutS"/>
    <property type="match status" value="1"/>
</dbReference>
<dbReference type="PANTHER" id="PTHR11361:SF34">
    <property type="entry name" value="DNA MISMATCH REPAIR PROTEIN MSH1, MITOCHONDRIAL"/>
    <property type="match status" value="1"/>
</dbReference>
<dbReference type="InterPro" id="IPR016151">
    <property type="entry name" value="DNA_mismatch_repair_MutS_N"/>
</dbReference>
<protein>
    <recommendedName>
        <fullName evidence="2 9">DNA mismatch repair protein MutS</fullName>
    </recommendedName>
</protein>
<dbReference type="Proteomes" id="UP000886725">
    <property type="component" value="Unassembled WGS sequence"/>
</dbReference>
<comment type="similarity">
    <text evidence="1 9">Belongs to the DNA mismatch repair MutS family.</text>
</comment>
<dbReference type="EMBL" id="DVFU01000064">
    <property type="protein sequence ID" value="HIQ64748.1"/>
    <property type="molecule type" value="Genomic_DNA"/>
</dbReference>
<dbReference type="SMART" id="SM00534">
    <property type="entry name" value="MUTSac"/>
    <property type="match status" value="1"/>
</dbReference>
<dbReference type="FunFam" id="3.40.50.300:FF:000870">
    <property type="entry name" value="MutS protein homolog 4"/>
    <property type="match status" value="1"/>
</dbReference>
<dbReference type="SMART" id="SM00533">
    <property type="entry name" value="MUTSd"/>
    <property type="match status" value="1"/>
</dbReference>
<evidence type="ECO:0000256" key="2">
    <source>
        <dbReference type="ARBA" id="ARBA00021982"/>
    </source>
</evidence>
<proteinExistence type="inferred from homology"/>
<dbReference type="InterPro" id="IPR007861">
    <property type="entry name" value="DNA_mismatch_repair_MutS_clamp"/>
</dbReference>
<dbReference type="PIRSF" id="PIRSF037677">
    <property type="entry name" value="DNA_mis_repair_Msh6"/>
    <property type="match status" value="1"/>
</dbReference>
<evidence type="ECO:0000256" key="4">
    <source>
        <dbReference type="ARBA" id="ARBA00022763"/>
    </source>
</evidence>
<sequence length="856" mass="98002">MKRSEVDKSKLSPMMLQYLKIKEQYEDTILFYRIGDFYEMFFEDAITASRELELTLTGKSAGLEERVPMCGVPHHAYQVYLDKLIDKGYKVAIVEQLEDPKDAKGMVDRGVIQVVTKGTRLDDSLASGDNNYVGNVYDFEYCYGISYCDVSTGYFYAFVIDHDSNLLLKEIANRGIIELIVNSPVDRGVITTLRNLYNVVVTIRDDVYENDDYHFVYDDVSDVRIVTTIKHLLSYLFDTKKGELRHLQHVELVNEQNFLLFDVHTKKNLELTETIRTGDRTYSLLWLLDQTSSAMGSRFLKYNLENPLTDVKQIERRYDVIEKLLTEFILKDELREELKGVYDLERLSSRICYGNLNARDMIQLRNSLSHLPKIDEILKELQYDKSLEPLDNLYDLLSRAINDDAPQTLREGGLIKSGYNAELDELRSVSTGSKDFILQMEQQERERTGIKNLKVGYNKVFGYYIEVSKGSVPLIKEEFGYERKQTLTTGERFVTKWLKEKENIILGAEEKIVQLEYQLFMDIREKTKQYIHTIQKNAKTLAEVDMMVSLATVASENGYVRPVITKERVVNIKDSRHPVVEKVNQQDYVPNDINMGKDTNILLITGPNMAGKSTYMRQFAIIVIMAQIGSFVPAKSCTMPIFDKIFTRIGASDDLVSGESTFMVEMKEANNAISSATQNSLILFDELGRGTATYDGMSIAQAILEYIHDKIKAKTLFSTHYHELTALAGELKNLRNVHVSAVEEDGKITFLHKIKNGAVDKSYGIHVASLANLPKTIIDRANDILDVYEHKNKDKPTFTQTSLFLPVDEEEEPTKESPAIEKIREIDPITMTPLEALNFLYEMKQEIIKSDEQKGD</sequence>
<dbReference type="Pfam" id="PF00488">
    <property type="entry name" value="MutS_V"/>
    <property type="match status" value="1"/>
</dbReference>
<dbReference type="InterPro" id="IPR000432">
    <property type="entry name" value="DNA_mismatch_repair_MutS_C"/>
</dbReference>
<evidence type="ECO:0000256" key="7">
    <source>
        <dbReference type="ARBA" id="ARBA00023204"/>
    </source>
</evidence>
<dbReference type="GO" id="GO:0140664">
    <property type="term" value="F:ATP-dependent DNA damage sensor activity"/>
    <property type="evidence" value="ECO:0007669"/>
    <property type="project" value="InterPro"/>
</dbReference>
<dbReference type="NCBIfam" id="NF003810">
    <property type="entry name" value="PRK05399.1"/>
    <property type="match status" value="1"/>
</dbReference>
<organism evidence="11 12">
    <name type="scientific">Candidatus Faecenecus gallistercoris</name>
    <dbReference type="NCBI Taxonomy" id="2840793"/>
    <lineage>
        <taxon>Bacteria</taxon>
        <taxon>Bacillati</taxon>
        <taxon>Bacillota</taxon>
        <taxon>Bacillota incertae sedis</taxon>
        <taxon>Candidatus Faecenecus</taxon>
    </lineage>
</organism>
<dbReference type="NCBIfam" id="TIGR01070">
    <property type="entry name" value="mutS1"/>
    <property type="match status" value="1"/>
</dbReference>
<evidence type="ECO:0000313" key="12">
    <source>
        <dbReference type="Proteomes" id="UP000886725"/>
    </source>
</evidence>
<dbReference type="Gene3D" id="6.10.140.430">
    <property type="match status" value="1"/>
</dbReference>
<keyword evidence="5 9" id="KW-0067">ATP-binding</keyword>
<dbReference type="FunFam" id="1.10.1420.10:FF:000001">
    <property type="entry name" value="DNA mismatch repair protein MutS"/>
    <property type="match status" value="1"/>
</dbReference>
<dbReference type="Pfam" id="PF01624">
    <property type="entry name" value="MutS_I"/>
    <property type="match status" value="1"/>
</dbReference>
<dbReference type="InterPro" id="IPR017261">
    <property type="entry name" value="DNA_mismatch_repair_MutS/MSH"/>
</dbReference>
<evidence type="ECO:0000256" key="3">
    <source>
        <dbReference type="ARBA" id="ARBA00022741"/>
    </source>
</evidence>
<dbReference type="SUPFAM" id="SSF52540">
    <property type="entry name" value="P-loop containing nucleoside triphosphate hydrolases"/>
    <property type="match status" value="1"/>
</dbReference>
<evidence type="ECO:0000256" key="5">
    <source>
        <dbReference type="ARBA" id="ARBA00022840"/>
    </source>
</evidence>
<dbReference type="Gene3D" id="3.30.420.110">
    <property type="entry name" value="MutS, connector domain"/>
    <property type="match status" value="1"/>
</dbReference>
<dbReference type="Pfam" id="PF05190">
    <property type="entry name" value="MutS_IV"/>
    <property type="match status" value="1"/>
</dbReference>
<dbReference type="Gene3D" id="3.40.50.300">
    <property type="entry name" value="P-loop containing nucleotide triphosphate hydrolases"/>
    <property type="match status" value="1"/>
</dbReference>
<dbReference type="GO" id="GO:0005524">
    <property type="term" value="F:ATP binding"/>
    <property type="evidence" value="ECO:0007669"/>
    <property type="project" value="UniProtKB-UniRule"/>
</dbReference>
<evidence type="ECO:0000256" key="1">
    <source>
        <dbReference type="ARBA" id="ARBA00006271"/>
    </source>
</evidence>
<dbReference type="GO" id="GO:0005829">
    <property type="term" value="C:cytosol"/>
    <property type="evidence" value="ECO:0007669"/>
    <property type="project" value="TreeGrafter"/>
</dbReference>
<dbReference type="SUPFAM" id="SSF48334">
    <property type="entry name" value="DNA repair protein MutS, domain III"/>
    <property type="match status" value="1"/>
</dbReference>
<dbReference type="SUPFAM" id="SSF53150">
    <property type="entry name" value="DNA repair protein MutS, domain II"/>
    <property type="match status" value="1"/>
</dbReference>
<feature type="domain" description="DNA mismatch repair proteins mutS family" evidence="10">
    <location>
        <begin position="680"/>
        <end position="696"/>
    </location>
</feature>
<dbReference type="Pfam" id="PF05192">
    <property type="entry name" value="MutS_III"/>
    <property type="match status" value="1"/>
</dbReference>
<keyword evidence="6 9" id="KW-0238">DNA-binding</keyword>
<dbReference type="FunFam" id="3.40.1170.10:FF:000001">
    <property type="entry name" value="DNA mismatch repair protein MutS"/>
    <property type="match status" value="1"/>
</dbReference>
<evidence type="ECO:0000256" key="8">
    <source>
        <dbReference type="ARBA" id="ARBA00024647"/>
    </source>
</evidence>
<feature type="binding site" evidence="9">
    <location>
        <begin position="606"/>
        <end position="613"/>
    </location>
    <ligand>
        <name>ATP</name>
        <dbReference type="ChEBI" id="CHEBI:30616"/>
    </ligand>
</feature>
<keyword evidence="7 9" id="KW-0234">DNA repair</keyword>